<dbReference type="Pfam" id="PF01050">
    <property type="entry name" value="MannoseP_isomer"/>
    <property type="match status" value="1"/>
</dbReference>
<comment type="similarity">
    <text evidence="1 8">Belongs to the mannose-6-phosphate isomerase type 2 family.</text>
</comment>
<evidence type="ECO:0000259" key="10">
    <source>
        <dbReference type="Pfam" id="PF01050"/>
    </source>
</evidence>
<accession>A0ABV7D3X1</accession>
<organism evidence="12 13">
    <name type="scientific">Kordiimonas pumila</name>
    <dbReference type="NCBI Taxonomy" id="2161677"/>
    <lineage>
        <taxon>Bacteria</taxon>
        <taxon>Pseudomonadati</taxon>
        <taxon>Pseudomonadota</taxon>
        <taxon>Alphaproteobacteria</taxon>
        <taxon>Kordiimonadales</taxon>
        <taxon>Kordiimonadaceae</taxon>
        <taxon>Kordiimonas</taxon>
    </lineage>
</organism>
<evidence type="ECO:0000256" key="3">
    <source>
        <dbReference type="ARBA" id="ARBA00022679"/>
    </source>
</evidence>
<evidence type="ECO:0000313" key="13">
    <source>
        <dbReference type="Proteomes" id="UP001595444"/>
    </source>
</evidence>
<feature type="domain" description="Mannose-6-phosphate isomerase type II C-terminal" evidence="10">
    <location>
        <begin position="355"/>
        <end position="469"/>
    </location>
</feature>
<dbReference type="SUPFAM" id="SSF51182">
    <property type="entry name" value="RmlC-like cupins"/>
    <property type="match status" value="1"/>
</dbReference>
<keyword evidence="3 12" id="KW-0808">Transferase</keyword>
<feature type="domain" description="Nucleotidyl transferase" evidence="9">
    <location>
        <begin position="7"/>
        <end position="288"/>
    </location>
</feature>
<dbReference type="InterPro" id="IPR011051">
    <property type="entry name" value="RmlC_Cupin_sf"/>
</dbReference>
<dbReference type="RefSeq" id="WP_194215190.1">
    <property type="nucleotide sequence ID" value="NZ_CP061205.1"/>
</dbReference>
<dbReference type="PANTHER" id="PTHR46390">
    <property type="entry name" value="MANNOSE-1-PHOSPHATE GUANYLYLTRANSFERASE"/>
    <property type="match status" value="1"/>
</dbReference>
<dbReference type="InterPro" id="IPR054566">
    <property type="entry name" value="ManC/GMP-like_b-helix"/>
</dbReference>
<dbReference type="SUPFAM" id="SSF53448">
    <property type="entry name" value="Nucleotide-diphospho-sugar transferases"/>
    <property type="match status" value="1"/>
</dbReference>
<dbReference type="EMBL" id="JBHRSL010000004">
    <property type="protein sequence ID" value="MFC3051718.1"/>
    <property type="molecule type" value="Genomic_DNA"/>
</dbReference>
<evidence type="ECO:0000256" key="6">
    <source>
        <dbReference type="ARBA" id="ARBA00023134"/>
    </source>
</evidence>
<dbReference type="Gene3D" id="3.90.550.10">
    <property type="entry name" value="Spore Coat Polysaccharide Biosynthesis Protein SpsA, Chain A"/>
    <property type="match status" value="1"/>
</dbReference>
<feature type="domain" description="MannoseP isomerase/GMP-like beta-helix" evidence="11">
    <location>
        <begin position="297"/>
        <end position="351"/>
    </location>
</feature>
<keyword evidence="13" id="KW-1185">Reference proteome</keyword>
<dbReference type="InterPro" id="IPR014710">
    <property type="entry name" value="RmlC-like_jellyroll"/>
</dbReference>
<protein>
    <recommendedName>
        <fullName evidence="2">mannose-1-phosphate guanylyltransferase</fullName>
        <ecNumber evidence="2">2.7.7.13</ecNumber>
    </recommendedName>
</protein>
<dbReference type="InterPro" id="IPR029044">
    <property type="entry name" value="Nucleotide-diphossugar_trans"/>
</dbReference>
<evidence type="ECO:0000256" key="2">
    <source>
        <dbReference type="ARBA" id="ARBA00012387"/>
    </source>
</evidence>
<dbReference type="Pfam" id="PF00483">
    <property type="entry name" value="NTP_transferase"/>
    <property type="match status" value="1"/>
</dbReference>
<sequence>MKKTIYPVILSGGSGSRLWPMSRSKYPKQFLPMLGTKSLFTLTLERVGETYGFGAPLVVANEHHRFIINEQAAKVDVSLQSVLLEPVGRNTAPAVAVAALKIAKVDPDALLLFLPSDHVILDMPGFHKAVNTAACAAKKGYLVCFGMTPTRPETGYGYINAGSEIEGAKGARIISAFQEKPNAETAAKYLEAGTYSWNSGMFMFAASTILAEFKEHQPAMLKAAEKALKSAVPDLNFLRMGEKEFSAVPADSIDYAIMEKTSRAAVVPAEFGWSDVGSFSALADVQTPDQNGNVLVGDVLALDSHNCFIHAGEKLVSTIGVDDLIVVATDDAVMVAPKDRDQDVKRLVDSLKASGRPEVDFHSTVYRPWGNYRTLAVGSRYQVKEIEVYPGKRLSLQKHHHRAEHWIIVEGSAVITRDAETHLLSENQSIYLPLGAVHRLANPGKIPLRLIEVQSGSYLGEDDIVRLEDDFNREKEK</sequence>
<dbReference type="CDD" id="cd02213">
    <property type="entry name" value="cupin_PMI_typeII_C"/>
    <property type="match status" value="1"/>
</dbReference>
<proteinExistence type="inferred from homology"/>
<evidence type="ECO:0000313" key="12">
    <source>
        <dbReference type="EMBL" id="MFC3051718.1"/>
    </source>
</evidence>
<evidence type="ECO:0000256" key="5">
    <source>
        <dbReference type="ARBA" id="ARBA00022741"/>
    </source>
</evidence>
<dbReference type="PANTHER" id="PTHR46390:SF1">
    <property type="entry name" value="MANNOSE-1-PHOSPHATE GUANYLYLTRANSFERASE"/>
    <property type="match status" value="1"/>
</dbReference>
<keyword evidence="6" id="KW-0342">GTP-binding</keyword>
<evidence type="ECO:0000256" key="4">
    <source>
        <dbReference type="ARBA" id="ARBA00022695"/>
    </source>
</evidence>
<dbReference type="InterPro" id="IPR006375">
    <property type="entry name" value="Man1P_GuaTrfase/Man6P_Isoase"/>
</dbReference>
<evidence type="ECO:0000256" key="8">
    <source>
        <dbReference type="RuleBase" id="RU004190"/>
    </source>
</evidence>
<evidence type="ECO:0000259" key="11">
    <source>
        <dbReference type="Pfam" id="PF22640"/>
    </source>
</evidence>
<dbReference type="InterPro" id="IPR049577">
    <property type="entry name" value="GMPP_N"/>
</dbReference>
<dbReference type="InterPro" id="IPR005835">
    <property type="entry name" value="NTP_transferase_dom"/>
</dbReference>
<gene>
    <name evidence="12" type="ORF">ACFOKA_07370</name>
</gene>
<dbReference type="NCBIfam" id="TIGR01479">
    <property type="entry name" value="GMP_PMI"/>
    <property type="match status" value="1"/>
</dbReference>
<name>A0ABV7D3X1_9PROT</name>
<keyword evidence="12" id="KW-0413">Isomerase</keyword>
<comment type="caution">
    <text evidence="12">The sequence shown here is derived from an EMBL/GenBank/DDBJ whole genome shotgun (WGS) entry which is preliminary data.</text>
</comment>
<dbReference type="Pfam" id="PF22640">
    <property type="entry name" value="ManC_GMP_beta-helix"/>
    <property type="match status" value="1"/>
</dbReference>
<evidence type="ECO:0000256" key="7">
    <source>
        <dbReference type="ARBA" id="ARBA00047343"/>
    </source>
</evidence>
<comment type="catalytic activity">
    <reaction evidence="7">
        <text>alpha-D-mannose 1-phosphate + GTP + H(+) = GDP-alpha-D-mannose + diphosphate</text>
        <dbReference type="Rhea" id="RHEA:15229"/>
        <dbReference type="ChEBI" id="CHEBI:15378"/>
        <dbReference type="ChEBI" id="CHEBI:33019"/>
        <dbReference type="ChEBI" id="CHEBI:37565"/>
        <dbReference type="ChEBI" id="CHEBI:57527"/>
        <dbReference type="ChEBI" id="CHEBI:58409"/>
        <dbReference type="EC" id="2.7.7.13"/>
    </reaction>
</comment>
<dbReference type="InterPro" id="IPR051161">
    <property type="entry name" value="Mannose-6P_isomerase_type2"/>
</dbReference>
<dbReference type="GO" id="GO:0004475">
    <property type="term" value="F:mannose-1-phosphate guanylyltransferase (GTP) activity"/>
    <property type="evidence" value="ECO:0007669"/>
    <property type="project" value="UniProtKB-EC"/>
</dbReference>
<dbReference type="CDD" id="cd02509">
    <property type="entry name" value="GDP-M1P_Guanylyltransferase"/>
    <property type="match status" value="1"/>
</dbReference>
<keyword evidence="5" id="KW-0547">Nucleotide-binding</keyword>
<evidence type="ECO:0000256" key="1">
    <source>
        <dbReference type="ARBA" id="ARBA00006115"/>
    </source>
</evidence>
<dbReference type="Gene3D" id="2.60.120.10">
    <property type="entry name" value="Jelly Rolls"/>
    <property type="match status" value="1"/>
</dbReference>
<evidence type="ECO:0000259" key="9">
    <source>
        <dbReference type="Pfam" id="PF00483"/>
    </source>
</evidence>
<dbReference type="InterPro" id="IPR001538">
    <property type="entry name" value="Man6P_isomerase-2_C"/>
</dbReference>
<dbReference type="EC" id="2.7.7.13" evidence="2"/>
<keyword evidence="4 12" id="KW-0548">Nucleotidyltransferase</keyword>
<dbReference type="Proteomes" id="UP001595444">
    <property type="component" value="Unassembled WGS sequence"/>
</dbReference>
<dbReference type="GO" id="GO:0004476">
    <property type="term" value="F:mannose-6-phosphate isomerase activity"/>
    <property type="evidence" value="ECO:0007669"/>
    <property type="project" value="UniProtKB-EC"/>
</dbReference>
<reference evidence="13" key="1">
    <citation type="journal article" date="2019" name="Int. J. Syst. Evol. Microbiol.">
        <title>The Global Catalogue of Microorganisms (GCM) 10K type strain sequencing project: providing services to taxonomists for standard genome sequencing and annotation.</title>
        <authorList>
            <consortium name="The Broad Institute Genomics Platform"/>
            <consortium name="The Broad Institute Genome Sequencing Center for Infectious Disease"/>
            <person name="Wu L."/>
            <person name="Ma J."/>
        </authorList>
    </citation>
    <scope>NUCLEOTIDE SEQUENCE [LARGE SCALE GENOMIC DNA]</scope>
    <source>
        <strain evidence="13">KCTC 62164</strain>
    </source>
</reference>